<sequence length="136" mass="15444">MPQHTLKKAPGRTNDDHRYRRTLRFEMRLSPVEYEALTQAWAASDCNSLARHVRARVFGAVDPVAVFQQQRRDEQQGRMQVLAALCRIGSNVNQIAHQLNRYDPKSAQVLGEQLQVVRTALAQIASQQQETPKGQP</sequence>
<evidence type="ECO:0000313" key="2">
    <source>
        <dbReference type="EMBL" id="SFD63000.1"/>
    </source>
</evidence>
<evidence type="ECO:0000313" key="3">
    <source>
        <dbReference type="Proteomes" id="UP000199517"/>
    </source>
</evidence>
<evidence type="ECO:0000259" key="1">
    <source>
        <dbReference type="Pfam" id="PF05713"/>
    </source>
</evidence>
<feature type="domain" description="Bacterial mobilisation" evidence="1">
    <location>
        <begin position="85"/>
        <end position="127"/>
    </location>
</feature>
<accession>A0A1I1U534</accession>
<dbReference type="EMBL" id="FOMQ01000004">
    <property type="protein sequence ID" value="SFD63000.1"/>
    <property type="molecule type" value="Genomic_DNA"/>
</dbReference>
<keyword evidence="3" id="KW-1185">Reference proteome</keyword>
<gene>
    <name evidence="2" type="ORF">SAMN04489710_104118</name>
</gene>
<dbReference type="STRING" id="32040.SAMN04489710_104118"/>
<reference evidence="3" key="1">
    <citation type="submission" date="2016-10" db="EMBL/GenBank/DDBJ databases">
        <authorList>
            <person name="Varghese N."/>
            <person name="Submissions S."/>
        </authorList>
    </citation>
    <scope>NUCLEOTIDE SEQUENCE [LARGE SCALE GENOMIC DNA]</scope>
    <source>
        <strain evidence="3">DSM 7481</strain>
    </source>
</reference>
<name>A0A1I1U534_9BURK</name>
<proteinExistence type="predicted"/>
<dbReference type="Proteomes" id="UP000199517">
    <property type="component" value="Unassembled WGS sequence"/>
</dbReference>
<dbReference type="InterPro" id="IPR008687">
    <property type="entry name" value="MobC"/>
</dbReference>
<protein>
    <submittedName>
        <fullName evidence="2">Mobilisation protein (MobC)</fullName>
    </submittedName>
</protein>
<dbReference type="AlphaFoldDB" id="A0A1I1U534"/>
<organism evidence="2 3">
    <name type="scientific">Paracidovorax konjaci</name>
    <dbReference type="NCBI Taxonomy" id="32040"/>
    <lineage>
        <taxon>Bacteria</taxon>
        <taxon>Pseudomonadati</taxon>
        <taxon>Pseudomonadota</taxon>
        <taxon>Betaproteobacteria</taxon>
        <taxon>Burkholderiales</taxon>
        <taxon>Comamonadaceae</taxon>
        <taxon>Paracidovorax</taxon>
    </lineage>
</organism>
<dbReference type="OrthoDB" id="9153087at2"/>
<dbReference type="Pfam" id="PF05713">
    <property type="entry name" value="MobC"/>
    <property type="match status" value="1"/>
</dbReference>
<dbReference type="RefSeq" id="WP_139225668.1">
    <property type="nucleotide sequence ID" value="NZ_FOMQ01000004.1"/>
</dbReference>